<evidence type="ECO:0000256" key="1">
    <source>
        <dbReference type="ARBA" id="ARBA00004651"/>
    </source>
</evidence>
<proteinExistence type="inferred from homology"/>
<evidence type="ECO:0000256" key="4">
    <source>
        <dbReference type="ARBA" id="ARBA00022692"/>
    </source>
</evidence>
<evidence type="ECO:0000256" key="3">
    <source>
        <dbReference type="ARBA" id="ARBA00022475"/>
    </source>
</evidence>
<dbReference type="Proteomes" id="UP000241048">
    <property type="component" value="Unassembled WGS sequence"/>
</dbReference>
<evidence type="ECO:0000256" key="2">
    <source>
        <dbReference type="ARBA" id="ARBA00006683"/>
    </source>
</evidence>
<evidence type="ECO:0000256" key="5">
    <source>
        <dbReference type="ARBA" id="ARBA00022989"/>
    </source>
</evidence>
<dbReference type="PANTHER" id="PTHR32309">
    <property type="entry name" value="TYROSINE-PROTEIN KINASE"/>
    <property type="match status" value="1"/>
</dbReference>
<feature type="transmembrane region" description="Helical" evidence="7">
    <location>
        <begin position="30"/>
        <end position="52"/>
    </location>
</feature>
<accession>A0A2T3FV62</accession>
<evidence type="ECO:0000313" key="9">
    <source>
        <dbReference type="EMBL" id="PST39139.1"/>
    </source>
</evidence>
<protein>
    <submittedName>
        <fullName evidence="9">Polysaccharide export protein</fullName>
    </submittedName>
</protein>
<keyword evidence="4 7" id="KW-0812">Transmembrane</keyword>
<reference evidence="9 10" key="1">
    <citation type="submission" date="2018-03" db="EMBL/GenBank/DDBJ databases">
        <title>Lachnoclostridium SNUG30386 gen.nov., sp.nov., isolated from human faeces.</title>
        <authorList>
            <person name="Seo B."/>
            <person name="Jeon K."/>
            <person name="Ko G."/>
        </authorList>
    </citation>
    <scope>NUCLEOTIDE SEQUENCE [LARGE SCALE GENOMIC DNA]</scope>
    <source>
        <strain evidence="9 10">SNUG30386</strain>
    </source>
</reference>
<evidence type="ECO:0000256" key="7">
    <source>
        <dbReference type="SAM" id="Phobius"/>
    </source>
</evidence>
<keyword evidence="5 7" id="KW-1133">Transmembrane helix</keyword>
<evidence type="ECO:0000313" key="10">
    <source>
        <dbReference type="Proteomes" id="UP000241048"/>
    </source>
</evidence>
<organism evidence="9 10">
    <name type="scientific">Clostridium fessum</name>
    <dbReference type="NCBI Taxonomy" id="2126740"/>
    <lineage>
        <taxon>Bacteria</taxon>
        <taxon>Bacillati</taxon>
        <taxon>Bacillota</taxon>
        <taxon>Clostridia</taxon>
        <taxon>Eubacteriales</taxon>
        <taxon>Clostridiaceae</taxon>
        <taxon>Clostridium</taxon>
    </lineage>
</organism>
<comment type="caution">
    <text evidence="9">The sequence shown here is derived from an EMBL/GenBank/DDBJ whole genome shotgun (WGS) entry which is preliminary data.</text>
</comment>
<feature type="transmembrane region" description="Helical" evidence="7">
    <location>
        <begin position="185"/>
        <end position="206"/>
    </location>
</feature>
<dbReference type="AlphaFoldDB" id="A0A2T3FV62"/>
<comment type="subcellular location">
    <subcellularLocation>
        <location evidence="1">Cell membrane</location>
        <topology evidence="1">Multi-pass membrane protein</topology>
    </subcellularLocation>
</comment>
<name>A0A2T3FV62_9CLOT</name>
<dbReference type="InterPro" id="IPR003856">
    <property type="entry name" value="LPS_length_determ_N"/>
</dbReference>
<dbReference type="EMBL" id="PYLO01000001">
    <property type="protein sequence ID" value="PST39139.1"/>
    <property type="molecule type" value="Genomic_DNA"/>
</dbReference>
<evidence type="ECO:0000259" key="8">
    <source>
        <dbReference type="Pfam" id="PF02706"/>
    </source>
</evidence>
<gene>
    <name evidence="9" type="ORF">C7U56_04310</name>
</gene>
<dbReference type="PANTHER" id="PTHR32309:SF13">
    <property type="entry name" value="FERRIC ENTEROBACTIN TRANSPORT PROTEIN FEPE"/>
    <property type="match status" value="1"/>
</dbReference>
<evidence type="ECO:0000256" key="6">
    <source>
        <dbReference type="ARBA" id="ARBA00023136"/>
    </source>
</evidence>
<dbReference type="RefSeq" id="WP_107000286.1">
    <property type="nucleotide sequence ID" value="NZ_PYLO01000001.1"/>
</dbReference>
<keyword evidence="10" id="KW-1185">Reference proteome</keyword>
<dbReference type="InterPro" id="IPR050445">
    <property type="entry name" value="Bact_polysacc_biosynth/exp"/>
</dbReference>
<dbReference type="Pfam" id="PF02706">
    <property type="entry name" value="Wzz"/>
    <property type="match status" value="1"/>
</dbReference>
<sequence length="262" mass="29194">MEKRKNQGQEWEDEEVIDLGEIFYALLRKLWVIIAVAVLGAGIGGAYSYFLLTPQYSSTAKIYVLTKETTLTSLADLQIGTQLTQDYKTIITGRSVMEEVVDKLHLDMDYKELVRKIKVENPSDTRILNISALDPDAEMAKKIVDMTAKVASDYVGEIMEMTPPKLIESGEVAKQKTSPSNTKNALIGALIAAVIVCGYITLTVILNDTIRSEEDVEKYLELPVLATLPESKIHGRGEKKVKRTSGIWDIINPFAGKNKKER</sequence>
<keyword evidence="6 7" id="KW-0472">Membrane</keyword>
<dbReference type="GO" id="GO:0005886">
    <property type="term" value="C:plasma membrane"/>
    <property type="evidence" value="ECO:0007669"/>
    <property type="project" value="UniProtKB-SubCell"/>
</dbReference>
<keyword evidence="3" id="KW-1003">Cell membrane</keyword>
<feature type="domain" description="Polysaccharide chain length determinant N-terminal" evidence="8">
    <location>
        <begin position="17"/>
        <end position="104"/>
    </location>
</feature>
<comment type="similarity">
    <text evidence="2">Belongs to the CpsC/CapA family.</text>
</comment>